<organism evidence="3 4">
    <name type="scientific">Corallococcus caeni</name>
    <dbReference type="NCBI Taxonomy" id="3082388"/>
    <lineage>
        <taxon>Bacteria</taxon>
        <taxon>Pseudomonadati</taxon>
        <taxon>Myxococcota</taxon>
        <taxon>Myxococcia</taxon>
        <taxon>Myxococcales</taxon>
        <taxon>Cystobacterineae</taxon>
        <taxon>Myxococcaceae</taxon>
        <taxon>Corallococcus</taxon>
    </lineage>
</organism>
<accession>A0ABQ6QV69</accession>
<keyword evidence="4" id="KW-1185">Reference proteome</keyword>
<protein>
    <recommendedName>
        <fullName evidence="5">CHAT domain-containing protein</fullName>
    </recommendedName>
</protein>
<name>A0ABQ6QV69_9BACT</name>
<gene>
    <name evidence="3" type="ORF">ASNO1_41810</name>
</gene>
<reference evidence="3 4" key="1">
    <citation type="journal article" date="2024" name="Arch. Microbiol.">
        <title>Corallococcus caeni sp. nov., a novel myxobacterium isolated from activated sludge.</title>
        <authorList>
            <person name="Tomita S."/>
            <person name="Nakai R."/>
            <person name="Kuroda K."/>
            <person name="Kurashita H."/>
            <person name="Hatamoto M."/>
            <person name="Yamaguchi T."/>
            <person name="Narihiro T."/>
        </authorList>
    </citation>
    <scope>NUCLEOTIDE SEQUENCE [LARGE SCALE GENOMIC DNA]</scope>
    <source>
        <strain evidence="3 4">NO1</strain>
    </source>
</reference>
<dbReference type="SUPFAM" id="SSF48452">
    <property type="entry name" value="TPR-like"/>
    <property type="match status" value="1"/>
</dbReference>
<evidence type="ECO:0000259" key="2">
    <source>
        <dbReference type="Pfam" id="PF13490"/>
    </source>
</evidence>
<dbReference type="Pfam" id="PF12770">
    <property type="entry name" value="CHAT"/>
    <property type="match status" value="1"/>
</dbReference>
<dbReference type="Pfam" id="PF13490">
    <property type="entry name" value="zf-HC2"/>
    <property type="match status" value="1"/>
</dbReference>
<evidence type="ECO:0000313" key="4">
    <source>
        <dbReference type="Proteomes" id="UP001342631"/>
    </source>
</evidence>
<comment type="caution">
    <text evidence="3">The sequence shown here is derived from an EMBL/GenBank/DDBJ whole genome shotgun (WGS) entry which is preliminary data.</text>
</comment>
<dbReference type="Gene3D" id="1.25.40.10">
    <property type="entry name" value="Tetratricopeptide repeat domain"/>
    <property type="match status" value="2"/>
</dbReference>
<dbReference type="InterPro" id="IPR011990">
    <property type="entry name" value="TPR-like_helical_dom_sf"/>
</dbReference>
<feature type="domain" description="Putative zinc-finger" evidence="2">
    <location>
        <begin position="10"/>
        <end position="35"/>
    </location>
</feature>
<proteinExistence type="predicted"/>
<evidence type="ECO:0000313" key="3">
    <source>
        <dbReference type="EMBL" id="GMU07928.1"/>
    </source>
</evidence>
<feature type="domain" description="CHAT" evidence="1">
    <location>
        <begin position="815"/>
        <end position="975"/>
    </location>
</feature>
<dbReference type="EMBL" id="BTTX01000004">
    <property type="protein sequence ID" value="GMU07928.1"/>
    <property type="molecule type" value="Genomic_DNA"/>
</dbReference>
<sequence length="987" mass="108587">MARPCDNVELFVDGELPPAEAEVFRQHLPNCLGCQRELPNLIQFRYQASEHVRLVGERPSVSAPLPASWRRPAAWATAALLGALLAVLAVRQRPGPALGTDELLAQGPERRMEQRFSLRELDQYRPLAGTHMSGAPQASASGASYEALSALERTQDFQKLAITDVLHNGRDAAKRALEALDKLAPSPDRESDRAAILLEQGDFIAALHAADAALAGRPRMPQALWNRGLALRELQLPGMAAQVFAEIASLREPGWADEAAGKVGELRRAIPDRRGAEALKELGTSLLDVPASSIPSDFHLRPSARLYFYDAVRTAPSPERVSNLEPLARKLDARAGGRVLQDYVERVARADFKRRGPLAQDYKKLVQGRLSRSQQEQLLAQVRASGEDDLLLGTLVLMGAVPEHLELFEAKATASKDPWFVLTAAWFRAQKDWAQAQQESPPAGRERAGEYAERALRTLEGALPLCHTPGLDYRCTQLRIDLSTYSTHLHRMEEARAYAEEGLTLARRGGEWFLERALLQNLAQVARMVNDGSLARAYYGEVLARDAEDPDLQRRLHQHLADVAWHELRVDEARRELDAALATGLALSPSGAFTLADLARLKSAPGDESHLQRVLDEAPKTSKSWVAKHALGRFVIERDPARGRALLGDLLQQVEGPAKDGNPTAQRVRAYSFTSLLFEAGQRGAHAEALKLLERERDAPLPSECLLAATVDSERTLLLVLDARGALTGYFTASRRQPLKQRVDGLVPETVLTPLRGCRQVEVLARPPLHGRAGLLPSEFAWSYLTRGGERLPPPPGRPRHLVVSEVQLPKDRELERLNAWTPGFGADEEQVLLSGAQATPARVLAAMEDATEVDLVTHGEITPHSSASYLVLAPDVGGPELRGPRVRQASLKRAPFVVLAACKAAHTTYAVHEPLSLPADLLAAGARGVLASTERLLDKEVNVFFNRVREHMRSGQPPAVALRDEREAWRREGRTRAWLDTILLFE</sequence>
<dbReference type="Proteomes" id="UP001342631">
    <property type="component" value="Unassembled WGS sequence"/>
</dbReference>
<evidence type="ECO:0008006" key="5">
    <source>
        <dbReference type="Google" id="ProtNLM"/>
    </source>
</evidence>
<evidence type="ECO:0000259" key="1">
    <source>
        <dbReference type="Pfam" id="PF12770"/>
    </source>
</evidence>
<dbReference type="InterPro" id="IPR024983">
    <property type="entry name" value="CHAT_dom"/>
</dbReference>
<dbReference type="RefSeq" id="WP_338278780.1">
    <property type="nucleotide sequence ID" value="NZ_BTTX01000004.1"/>
</dbReference>
<dbReference type="InterPro" id="IPR027383">
    <property type="entry name" value="Znf_put"/>
</dbReference>